<gene>
    <name evidence="19" type="primary">LOC122132353</name>
</gene>
<dbReference type="AlphaFoldDB" id="A0A8M1KG74"/>
<keyword evidence="14" id="KW-1015">Disulfide bond</keyword>
<sequence length="329" mass="37058">MMVWLGSLVFLLALHSGRSVTRTFYIGIREEKWNYALDGRNPGNANFSPERPEQYLKAVYRQYTDGSFSSEAPRPAWLGFLGPVIRAQVDDVIVVHLKNFARRPYSIHPHGLFYKKDSEGALYPDNTTAELKADDAVPPGLSHTYTWIVQSESAPAEGDAPCLSWAYHSHVDAPKDIASGLIGPLLTCRKGVLLEDGSDPKRSDVEAEFFLMFSVVDENLSWYYQENLEENQFHPDTEEDLHMHSINGYMFGSLPGLRVCRGARVAWHILGMGNEVDVHSAHFYGHTLLERGHRRDVISVFPATFTTATMIPTTTGKWMLSCQVNDHIE</sequence>
<evidence type="ECO:0000256" key="9">
    <source>
        <dbReference type="ARBA" id="ARBA00022737"/>
    </source>
</evidence>
<dbReference type="Pfam" id="PF07732">
    <property type="entry name" value="Cu-oxidase_3"/>
    <property type="match status" value="1"/>
</dbReference>
<dbReference type="InterPro" id="IPR045087">
    <property type="entry name" value="Cu-oxidase_fam"/>
</dbReference>
<feature type="signal peptide" evidence="16">
    <location>
        <begin position="1"/>
        <end position="19"/>
    </location>
</feature>
<dbReference type="GO" id="GO:0005507">
    <property type="term" value="F:copper ion binding"/>
    <property type="evidence" value="ECO:0007669"/>
    <property type="project" value="InterPro"/>
</dbReference>
<evidence type="ECO:0000256" key="14">
    <source>
        <dbReference type="ARBA" id="ARBA00023157"/>
    </source>
</evidence>
<keyword evidence="11" id="KW-0560">Oxidoreductase</keyword>
<dbReference type="PANTHER" id="PTHR11709:SF233">
    <property type="entry name" value="FERROXIDASE HEPHL1"/>
    <property type="match status" value="1"/>
</dbReference>
<reference evidence="19" key="1">
    <citation type="submission" date="2025-08" db="UniProtKB">
        <authorList>
            <consortium name="RefSeq"/>
        </authorList>
    </citation>
    <scope>IDENTIFICATION</scope>
</reference>
<evidence type="ECO:0000256" key="15">
    <source>
        <dbReference type="ARBA" id="ARBA00023180"/>
    </source>
</evidence>
<evidence type="ECO:0000313" key="19">
    <source>
        <dbReference type="RefSeq" id="XP_042563071.1"/>
    </source>
</evidence>
<protein>
    <recommendedName>
        <fullName evidence="4">ferroxidase</fullName>
        <ecNumber evidence="4">1.16.3.1</ecNumber>
    </recommendedName>
</protein>
<dbReference type="GO" id="GO:0006826">
    <property type="term" value="P:iron ion transport"/>
    <property type="evidence" value="ECO:0007669"/>
    <property type="project" value="TreeGrafter"/>
</dbReference>
<organism evidence="18 19">
    <name type="scientific">Clupea harengus</name>
    <name type="common">Atlantic herring</name>
    <dbReference type="NCBI Taxonomy" id="7950"/>
    <lineage>
        <taxon>Eukaryota</taxon>
        <taxon>Metazoa</taxon>
        <taxon>Chordata</taxon>
        <taxon>Craniata</taxon>
        <taxon>Vertebrata</taxon>
        <taxon>Euteleostomi</taxon>
        <taxon>Actinopterygii</taxon>
        <taxon>Neopterygii</taxon>
        <taxon>Teleostei</taxon>
        <taxon>Clupei</taxon>
        <taxon>Clupeiformes</taxon>
        <taxon>Clupeoidei</taxon>
        <taxon>Clupeidae</taxon>
        <taxon>Clupea</taxon>
    </lineage>
</organism>
<keyword evidence="15" id="KW-0325">Glycoprotein</keyword>
<keyword evidence="5" id="KW-0813">Transport</keyword>
<keyword evidence="13" id="KW-0472">Membrane</keyword>
<evidence type="ECO:0000256" key="2">
    <source>
        <dbReference type="ARBA" id="ARBA00004167"/>
    </source>
</evidence>
<evidence type="ECO:0000256" key="5">
    <source>
        <dbReference type="ARBA" id="ARBA00022448"/>
    </source>
</evidence>
<name>A0A8M1KG74_CLUHA</name>
<evidence type="ECO:0000256" key="12">
    <source>
        <dbReference type="ARBA" id="ARBA00023065"/>
    </source>
</evidence>
<evidence type="ECO:0000256" key="16">
    <source>
        <dbReference type="SAM" id="SignalP"/>
    </source>
</evidence>
<evidence type="ECO:0000256" key="4">
    <source>
        <dbReference type="ARBA" id="ARBA00013107"/>
    </source>
</evidence>
<dbReference type="GeneID" id="122132353"/>
<keyword evidence="7" id="KW-0479">Metal-binding</keyword>
<keyword evidence="8 16" id="KW-0732">Signal</keyword>
<dbReference type="GO" id="GO:0005886">
    <property type="term" value="C:plasma membrane"/>
    <property type="evidence" value="ECO:0007669"/>
    <property type="project" value="TreeGrafter"/>
</dbReference>
<keyword evidence="9" id="KW-0677">Repeat</keyword>
<evidence type="ECO:0000256" key="1">
    <source>
        <dbReference type="ARBA" id="ARBA00001935"/>
    </source>
</evidence>
<comment type="subcellular location">
    <subcellularLocation>
        <location evidence="2">Membrane</location>
        <topology evidence="2">Single-pass membrane protein</topology>
    </subcellularLocation>
</comment>
<dbReference type="InterPro" id="IPR011707">
    <property type="entry name" value="Cu-oxidase-like_N"/>
</dbReference>
<evidence type="ECO:0000259" key="17">
    <source>
        <dbReference type="Pfam" id="PF07732"/>
    </source>
</evidence>
<accession>A0A8M1KG74</accession>
<keyword evidence="6" id="KW-0812">Transmembrane</keyword>
<evidence type="ECO:0000256" key="3">
    <source>
        <dbReference type="ARBA" id="ARBA00010609"/>
    </source>
</evidence>
<dbReference type="OrthoDB" id="8952788at2759"/>
<evidence type="ECO:0000256" key="11">
    <source>
        <dbReference type="ARBA" id="ARBA00023002"/>
    </source>
</evidence>
<evidence type="ECO:0000256" key="13">
    <source>
        <dbReference type="ARBA" id="ARBA00023136"/>
    </source>
</evidence>
<feature type="domain" description="Plastocyanin-like" evidence="17">
    <location>
        <begin position="80"/>
        <end position="186"/>
    </location>
</feature>
<comment type="cofactor">
    <cofactor evidence="1">
        <name>Cu cation</name>
        <dbReference type="ChEBI" id="CHEBI:23378"/>
    </cofactor>
</comment>
<dbReference type="Proteomes" id="UP000515152">
    <property type="component" value="Unplaced"/>
</dbReference>
<dbReference type="GO" id="GO:0004322">
    <property type="term" value="F:ferroxidase activity"/>
    <property type="evidence" value="ECO:0007669"/>
    <property type="project" value="UniProtKB-EC"/>
</dbReference>
<comment type="similarity">
    <text evidence="3">Belongs to the multicopper oxidase family.</text>
</comment>
<dbReference type="EC" id="1.16.3.1" evidence="4"/>
<keyword evidence="18" id="KW-1185">Reference proteome</keyword>
<evidence type="ECO:0000256" key="6">
    <source>
        <dbReference type="ARBA" id="ARBA00022692"/>
    </source>
</evidence>
<evidence type="ECO:0000256" key="10">
    <source>
        <dbReference type="ARBA" id="ARBA00022989"/>
    </source>
</evidence>
<keyword evidence="10" id="KW-1133">Transmembrane helix</keyword>
<feature type="non-terminal residue" evidence="19">
    <location>
        <position position="329"/>
    </location>
</feature>
<evidence type="ECO:0000256" key="7">
    <source>
        <dbReference type="ARBA" id="ARBA00022723"/>
    </source>
</evidence>
<evidence type="ECO:0000256" key="8">
    <source>
        <dbReference type="ARBA" id="ARBA00022729"/>
    </source>
</evidence>
<proteinExistence type="inferred from homology"/>
<dbReference type="RefSeq" id="XP_042563071.1">
    <property type="nucleotide sequence ID" value="XM_042707137.1"/>
</dbReference>
<keyword evidence="12" id="KW-0406">Ion transport</keyword>
<feature type="chain" id="PRO_5035446773" description="ferroxidase" evidence="16">
    <location>
        <begin position="20"/>
        <end position="329"/>
    </location>
</feature>
<dbReference type="FunFam" id="2.60.40.420:FF:000002">
    <property type="entry name" value="Hephaestin like 1"/>
    <property type="match status" value="1"/>
</dbReference>
<evidence type="ECO:0000313" key="18">
    <source>
        <dbReference type="Proteomes" id="UP000515152"/>
    </source>
</evidence>
<dbReference type="KEGG" id="char:122132353"/>
<dbReference type="PANTHER" id="PTHR11709">
    <property type="entry name" value="MULTI-COPPER OXIDASE"/>
    <property type="match status" value="1"/>
</dbReference>